<dbReference type="SUPFAM" id="SSF48371">
    <property type="entry name" value="ARM repeat"/>
    <property type="match status" value="1"/>
</dbReference>
<feature type="domain" description="PUM-HD" evidence="4">
    <location>
        <begin position="159"/>
        <end position="531"/>
    </location>
</feature>
<dbReference type="PROSITE" id="PS50303">
    <property type="entry name" value="PUM_HD"/>
    <property type="match status" value="1"/>
</dbReference>
<dbReference type="Gene3D" id="1.25.10.10">
    <property type="entry name" value="Leucine-rich Repeat Variant"/>
    <property type="match status" value="1"/>
</dbReference>
<reference evidence="5 6" key="1">
    <citation type="submission" date="2016-07" db="EMBL/GenBank/DDBJ databases">
        <title>Pervasive Adenine N6-methylation of Active Genes in Fungi.</title>
        <authorList>
            <consortium name="DOE Joint Genome Institute"/>
            <person name="Mondo S.J."/>
            <person name="Dannebaum R.O."/>
            <person name="Kuo R.C."/>
            <person name="Labutti K."/>
            <person name="Haridas S."/>
            <person name="Kuo A."/>
            <person name="Salamov A."/>
            <person name="Ahrendt S.R."/>
            <person name="Lipzen A."/>
            <person name="Sullivan W."/>
            <person name="Andreopoulos W.B."/>
            <person name="Clum A."/>
            <person name="Lindquist E."/>
            <person name="Daum C."/>
            <person name="Ramamoorthy G.K."/>
            <person name="Gryganskyi A."/>
            <person name="Culley D."/>
            <person name="Magnuson J.K."/>
            <person name="James T.Y."/>
            <person name="O'Malley M.A."/>
            <person name="Stajich J.E."/>
            <person name="Spatafora J.W."/>
            <person name="Visel A."/>
            <person name="Grigoriev I.V."/>
        </authorList>
    </citation>
    <scope>NUCLEOTIDE SEQUENCE [LARGE SCALE GENOMIC DNA]</scope>
    <source>
        <strain evidence="5 6">PL171</strain>
    </source>
</reference>
<feature type="compositionally biased region" description="Low complexity" evidence="3">
    <location>
        <begin position="13"/>
        <end position="24"/>
    </location>
</feature>
<proteinExistence type="predicted"/>
<accession>A0A1Y2HZ70</accession>
<dbReference type="InterPro" id="IPR033133">
    <property type="entry name" value="PUM-HD"/>
</dbReference>
<sequence>MPPKPTKRRSSDDSAPAPASASAASKKKSRPNSSAPQSGPASASAGVKTAADKKKSIVAPRDEKKAALQRQDDEESDGDEGEGWSDLEAEADEAFEDYEDVDEDGEDGMDVDGEDADKTPAQVAKEARDPAAQRESREKQKELKLLRKAKDPVYPLVQALKKSWEKLRRSDLPAVDRTKLMAEMMSAVTGNVADLIFKHDASRIVQCMVKYGNEKQRLLIANELKGKFVELSRSMYGRFITLRFLKYTTAARPSILAEFRGHVSKNIKHMITSYVLESIYADYCNAKERYHMIQELYHPRFRQFKTDEPLSQLVADGKVDKKQVLYNLKQVIDPVIAKGILGDLTLVQRAVLDYLDLASDEEKTALFEALHPELVAFLHTREGAQIAVRALAHATAKDRKTIVKTFKDYVMKIANEEYGHWVLLEWLATVDDTKLTATSVVKEFDMNQIPESKYFRKVLLFVLVGASSRHFAPVVLDQLIPAGKKDAWKRHCEVLDYASGAIVDATRESLVEWLKDADLGTFVVEVVMRAHLDDAARADIIKNVLVPAIAAGERDATLLRNVKSMVQYHEHWAKNQAKAKVKEGMTEDGHKELSERTRATSALVAKTFVEAAGKELLQALATSEGTFVSLALAEGEATKEAVVPMLREVVDEIEQGESKGAALLAKVVKETKV</sequence>
<dbReference type="PANTHER" id="PTHR13389">
    <property type="entry name" value="PUMILIO HOMOLOG 3"/>
    <property type="match status" value="1"/>
</dbReference>
<dbReference type="PANTHER" id="PTHR13389:SF0">
    <property type="entry name" value="PUMILIO HOMOLOG 3"/>
    <property type="match status" value="1"/>
</dbReference>
<dbReference type="AlphaFoldDB" id="A0A1Y2HZ70"/>
<dbReference type="SMART" id="SM00025">
    <property type="entry name" value="Pumilio"/>
    <property type="match status" value="4"/>
</dbReference>
<keyword evidence="1" id="KW-0677">Repeat</keyword>
<feature type="compositionally biased region" description="Basic and acidic residues" evidence="3">
    <location>
        <begin position="125"/>
        <end position="140"/>
    </location>
</feature>
<dbReference type="InterPro" id="IPR040059">
    <property type="entry name" value="PUM3"/>
</dbReference>
<dbReference type="EMBL" id="MCFL01000004">
    <property type="protein sequence ID" value="ORZ39907.1"/>
    <property type="molecule type" value="Genomic_DNA"/>
</dbReference>
<dbReference type="InterPro" id="IPR012959">
    <property type="entry name" value="CPL_dom"/>
</dbReference>
<evidence type="ECO:0000256" key="2">
    <source>
        <dbReference type="ARBA" id="ARBA00022884"/>
    </source>
</evidence>
<dbReference type="GO" id="GO:0006417">
    <property type="term" value="P:regulation of translation"/>
    <property type="evidence" value="ECO:0007669"/>
    <property type="project" value="TreeGrafter"/>
</dbReference>
<feature type="compositionally biased region" description="Acidic residues" evidence="3">
    <location>
        <begin position="72"/>
        <end position="115"/>
    </location>
</feature>
<feature type="compositionally biased region" description="Low complexity" evidence="3">
    <location>
        <begin position="31"/>
        <end position="46"/>
    </location>
</feature>
<evidence type="ECO:0000313" key="6">
    <source>
        <dbReference type="Proteomes" id="UP000193411"/>
    </source>
</evidence>
<feature type="region of interest" description="Disordered" evidence="3">
    <location>
        <begin position="1"/>
        <end position="140"/>
    </location>
</feature>
<gene>
    <name evidence="5" type="ORF">BCR44DRAFT_124416</name>
</gene>
<evidence type="ECO:0000259" key="4">
    <source>
        <dbReference type="PROSITE" id="PS50303"/>
    </source>
</evidence>
<feature type="compositionally biased region" description="Basic and acidic residues" evidence="3">
    <location>
        <begin position="50"/>
        <end position="66"/>
    </location>
</feature>
<organism evidence="5 6">
    <name type="scientific">Catenaria anguillulae PL171</name>
    <dbReference type="NCBI Taxonomy" id="765915"/>
    <lineage>
        <taxon>Eukaryota</taxon>
        <taxon>Fungi</taxon>
        <taxon>Fungi incertae sedis</taxon>
        <taxon>Blastocladiomycota</taxon>
        <taxon>Blastocladiomycetes</taxon>
        <taxon>Blastocladiales</taxon>
        <taxon>Catenariaceae</taxon>
        <taxon>Catenaria</taxon>
    </lineage>
</organism>
<evidence type="ECO:0000256" key="1">
    <source>
        <dbReference type="ARBA" id="ARBA00022737"/>
    </source>
</evidence>
<dbReference type="InterPro" id="IPR001313">
    <property type="entry name" value="Pumilio_RNA-bd_rpt"/>
</dbReference>
<dbReference type="Pfam" id="PF08144">
    <property type="entry name" value="CPL"/>
    <property type="match status" value="1"/>
</dbReference>
<name>A0A1Y2HZ70_9FUNG</name>
<evidence type="ECO:0000313" key="5">
    <source>
        <dbReference type="EMBL" id="ORZ39907.1"/>
    </source>
</evidence>
<dbReference type="STRING" id="765915.A0A1Y2HZ70"/>
<evidence type="ECO:0000256" key="3">
    <source>
        <dbReference type="SAM" id="MobiDB-lite"/>
    </source>
</evidence>
<dbReference type="OrthoDB" id="497380at2759"/>
<dbReference type="InterPro" id="IPR016024">
    <property type="entry name" value="ARM-type_fold"/>
</dbReference>
<dbReference type="InterPro" id="IPR011989">
    <property type="entry name" value="ARM-like"/>
</dbReference>
<protein>
    <submittedName>
        <fullName evidence="5">Armadillo-type protein</fullName>
    </submittedName>
</protein>
<comment type="caution">
    <text evidence="5">The sequence shown here is derived from an EMBL/GenBank/DDBJ whole genome shotgun (WGS) entry which is preliminary data.</text>
</comment>
<keyword evidence="2" id="KW-0694">RNA-binding</keyword>
<dbReference type="GO" id="GO:0005730">
    <property type="term" value="C:nucleolus"/>
    <property type="evidence" value="ECO:0007669"/>
    <property type="project" value="TreeGrafter"/>
</dbReference>
<dbReference type="GO" id="GO:0003729">
    <property type="term" value="F:mRNA binding"/>
    <property type="evidence" value="ECO:0007669"/>
    <property type="project" value="TreeGrafter"/>
</dbReference>
<keyword evidence="6" id="KW-1185">Reference proteome</keyword>
<dbReference type="Proteomes" id="UP000193411">
    <property type="component" value="Unassembled WGS sequence"/>
</dbReference>